<name>A0A1G7KQD0_9SPHI</name>
<evidence type="ECO:0000313" key="3">
    <source>
        <dbReference type="Proteomes" id="UP000199072"/>
    </source>
</evidence>
<sequence length="171" mass="19165">MKQFLRSVILGLLFYCCSKAHAQEPVPQAYPRVMMYMSVSEPLIFFSDGRFSNNFSHGSNITFPVGVNLLKSDEFGISFEISPAIRIEKGLAKTNGLLFHPGTMFRFKHGFTLITRAAFDSNGRFGFTPVYNLIIRRAKLCNYFIAASNPVRFGNNQPSSIGLNFQIGTAF</sequence>
<evidence type="ECO:0000313" key="2">
    <source>
        <dbReference type="EMBL" id="SDF39274.1"/>
    </source>
</evidence>
<keyword evidence="1" id="KW-0732">Signal</keyword>
<accession>A0A1G7KQD0</accession>
<keyword evidence="3" id="KW-1185">Reference proteome</keyword>
<protein>
    <recommendedName>
        <fullName evidence="4">Lipid A 3-O-deacylase (PagL)</fullName>
    </recommendedName>
</protein>
<dbReference type="Proteomes" id="UP000199072">
    <property type="component" value="Unassembled WGS sequence"/>
</dbReference>
<feature type="signal peptide" evidence="1">
    <location>
        <begin position="1"/>
        <end position="22"/>
    </location>
</feature>
<dbReference type="OrthoDB" id="662468at2"/>
<reference evidence="2 3" key="1">
    <citation type="submission" date="2016-10" db="EMBL/GenBank/DDBJ databases">
        <authorList>
            <person name="de Groot N.N."/>
        </authorList>
    </citation>
    <scope>NUCLEOTIDE SEQUENCE [LARGE SCALE GENOMIC DNA]</scope>
    <source>
        <strain evidence="2 3">47C3B</strain>
    </source>
</reference>
<evidence type="ECO:0008006" key="4">
    <source>
        <dbReference type="Google" id="ProtNLM"/>
    </source>
</evidence>
<dbReference type="RefSeq" id="WP_091155026.1">
    <property type="nucleotide sequence ID" value="NZ_FNAI01000017.1"/>
</dbReference>
<dbReference type="EMBL" id="FNAI01000017">
    <property type="protein sequence ID" value="SDF39274.1"/>
    <property type="molecule type" value="Genomic_DNA"/>
</dbReference>
<proteinExistence type="predicted"/>
<feature type="chain" id="PRO_5011489342" description="Lipid A 3-O-deacylase (PagL)" evidence="1">
    <location>
        <begin position="23"/>
        <end position="171"/>
    </location>
</feature>
<gene>
    <name evidence="2" type="ORF">SAMN05216464_11739</name>
</gene>
<dbReference type="AlphaFoldDB" id="A0A1G7KQD0"/>
<organism evidence="2 3">
    <name type="scientific">Mucilaginibacter pineti</name>
    <dbReference type="NCBI Taxonomy" id="1391627"/>
    <lineage>
        <taxon>Bacteria</taxon>
        <taxon>Pseudomonadati</taxon>
        <taxon>Bacteroidota</taxon>
        <taxon>Sphingobacteriia</taxon>
        <taxon>Sphingobacteriales</taxon>
        <taxon>Sphingobacteriaceae</taxon>
        <taxon>Mucilaginibacter</taxon>
    </lineage>
</organism>
<evidence type="ECO:0000256" key="1">
    <source>
        <dbReference type="SAM" id="SignalP"/>
    </source>
</evidence>